<comment type="cofactor">
    <cofactor evidence="1">
        <name>Mg(2+)</name>
        <dbReference type="ChEBI" id="CHEBI:18420"/>
    </cofactor>
</comment>
<protein>
    <submittedName>
        <fullName evidence="9">Uncharacterized protein Z159R</fullName>
    </submittedName>
</protein>
<dbReference type="GO" id="GO:0016788">
    <property type="term" value="F:hydrolase activity, acting on ester bonds"/>
    <property type="evidence" value="ECO:0007669"/>
    <property type="project" value="InterPro"/>
</dbReference>
<keyword evidence="3" id="KW-0540">Nuclease</keyword>
<keyword evidence="6" id="KW-0460">Magnesium</keyword>
<evidence type="ECO:0000256" key="1">
    <source>
        <dbReference type="ARBA" id="ARBA00001946"/>
    </source>
</evidence>
<keyword evidence="4" id="KW-0227">DNA damage</keyword>
<evidence type="ECO:0000313" key="10">
    <source>
        <dbReference type="Proteomes" id="UP000202420"/>
    </source>
</evidence>
<comment type="similarity">
    <text evidence="2">Belongs to the RuvC family. Poxviruses-type subfamily.</text>
</comment>
<reference evidence="9 10" key="1">
    <citation type="submission" date="2006-09" db="EMBL/GenBank/DDBJ databases">
        <title>Sequence and annotation of the 288-kb ATCV-1 virus that infects an endosymbiotic Chlorella strain of the heliozoon Acanthocystis turfacea.</title>
        <authorList>
            <person name="Fitzgerald L.A."/>
            <person name="Graves M.V."/>
            <person name="Li X."/>
            <person name="Pfitzner A.J.P."/>
            <person name="Hartigan J."/>
            <person name="Van Etten J.L."/>
        </authorList>
    </citation>
    <scope>NUCLEOTIDE SEQUENCE [LARGE SCALE GENOMIC DNA]</scope>
    <source>
        <strain evidence="9 10">ATCV-1</strain>
    </source>
</reference>
<evidence type="ECO:0000313" key="9">
    <source>
        <dbReference type="EMBL" id="ABT16293.1"/>
    </source>
</evidence>
<sequence>MIIGVDPGTKNLALCQIDDEKKIKNWAVISIQPDPKGIFEGLTKIHFNDWIFENDTVAIERQPSKNPRAVRIQHYIEFFVASNGGDVYCIDPKHKLSYASTTPWWPSRDVNAWTYNERKKLSVETVTTFLADTEQDPEFVEMFQKSKKKDDLADALLHALAYLSIRSSLKSRSRAVRNIKPVKPSAAHTKSGKYTQGGLKFLAKGVLTSFDAFQASAENIHGFCASACKHFDTLDNAYVQLGGH</sequence>
<dbReference type="Pfam" id="PF04848">
    <property type="entry name" value="Pox_A22"/>
    <property type="match status" value="1"/>
</dbReference>
<name>A7K8B9_9PHYC</name>
<keyword evidence="8" id="KW-0234">DNA repair</keyword>
<dbReference type="InterPro" id="IPR036397">
    <property type="entry name" value="RNaseH_sf"/>
</dbReference>
<dbReference type="RefSeq" id="YP_001426640.1">
    <property type="nucleotide sequence ID" value="NC_008724.1"/>
</dbReference>
<dbReference type="GO" id="GO:0006281">
    <property type="term" value="P:DNA repair"/>
    <property type="evidence" value="ECO:0007669"/>
    <property type="project" value="UniProtKB-KW"/>
</dbReference>
<evidence type="ECO:0000256" key="2">
    <source>
        <dbReference type="ARBA" id="ARBA00008810"/>
    </source>
</evidence>
<dbReference type="GO" id="GO:0000400">
    <property type="term" value="F:four-way junction DNA binding"/>
    <property type="evidence" value="ECO:0007669"/>
    <property type="project" value="InterPro"/>
</dbReference>
<dbReference type="OrthoDB" id="8893at10239"/>
<evidence type="ECO:0000256" key="6">
    <source>
        <dbReference type="ARBA" id="ARBA00022842"/>
    </source>
</evidence>
<dbReference type="GO" id="GO:0000287">
    <property type="term" value="F:magnesium ion binding"/>
    <property type="evidence" value="ECO:0007669"/>
    <property type="project" value="InterPro"/>
</dbReference>
<dbReference type="SUPFAM" id="SSF53098">
    <property type="entry name" value="Ribonuclease H-like"/>
    <property type="match status" value="1"/>
</dbReference>
<keyword evidence="5" id="KW-0378">Hydrolase</keyword>
<dbReference type="InterPro" id="IPR006932">
    <property type="entry name" value="HJ-resolvase_A22"/>
</dbReference>
<keyword evidence="10" id="KW-1185">Reference proteome</keyword>
<evidence type="ECO:0000256" key="8">
    <source>
        <dbReference type="ARBA" id="ARBA00023204"/>
    </source>
</evidence>
<evidence type="ECO:0000256" key="4">
    <source>
        <dbReference type="ARBA" id="ARBA00022763"/>
    </source>
</evidence>
<dbReference type="InterPro" id="IPR012337">
    <property type="entry name" value="RNaseH-like_sf"/>
</dbReference>
<keyword evidence="7" id="KW-0233">DNA recombination</keyword>
<evidence type="ECO:0000256" key="7">
    <source>
        <dbReference type="ARBA" id="ARBA00023172"/>
    </source>
</evidence>
<dbReference type="KEGG" id="vg:5470860"/>
<dbReference type="EMBL" id="EF101928">
    <property type="protein sequence ID" value="ABT16293.1"/>
    <property type="molecule type" value="Genomic_DNA"/>
</dbReference>
<dbReference type="GO" id="GO:0006310">
    <property type="term" value="P:DNA recombination"/>
    <property type="evidence" value="ECO:0007669"/>
    <property type="project" value="UniProtKB-KW"/>
</dbReference>
<evidence type="ECO:0000256" key="5">
    <source>
        <dbReference type="ARBA" id="ARBA00022801"/>
    </source>
</evidence>
<dbReference type="Gene3D" id="3.30.420.10">
    <property type="entry name" value="Ribonuclease H-like superfamily/Ribonuclease H"/>
    <property type="match status" value="1"/>
</dbReference>
<gene>
    <name evidence="9" type="primary">Z159R</name>
    <name evidence="9" type="ORF">ATCV1_Z159R</name>
</gene>
<proteinExistence type="inferred from homology"/>
<organism evidence="9 10">
    <name type="scientific">Chlorovirus heliozoae</name>
    <dbReference type="NCBI Taxonomy" id="322019"/>
    <lineage>
        <taxon>Viruses</taxon>
        <taxon>Varidnaviria</taxon>
        <taxon>Bamfordvirae</taxon>
        <taxon>Nucleocytoviricota</taxon>
        <taxon>Megaviricetes</taxon>
        <taxon>Algavirales</taxon>
        <taxon>Phycodnaviridae</taxon>
        <taxon>Chlorovirus</taxon>
    </lineage>
</organism>
<dbReference type="GO" id="GO:0004518">
    <property type="term" value="F:nuclease activity"/>
    <property type="evidence" value="ECO:0007669"/>
    <property type="project" value="UniProtKB-KW"/>
</dbReference>
<dbReference type="GeneID" id="5470860"/>
<evidence type="ECO:0000256" key="3">
    <source>
        <dbReference type="ARBA" id="ARBA00022722"/>
    </source>
</evidence>
<accession>A7K8B9</accession>
<dbReference type="Proteomes" id="UP000202420">
    <property type="component" value="Segment"/>
</dbReference>